<organism evidence="3 4">
    <name type="scientific">Azospirillum thiophilum</name>
    <dbReference type="NCBI Taxonomy" id="528244"/>
    <lineage>
        <taxon>Bacteria</taxon>
        <taxon>Pseudomonadati</taxon>
        <taxon>Pseudomonadota</taxon>
        <taxon>Alphaproteobacteria</taxon>
        <taxon>Rhodospirillales</taxon>
        <taxon>Azospirillaceae</taxon>
        <taxon>Azospirillum</taxon>
    </lineage>
</organism>
<accession>A0AAC8ZT14</accession>
<dbReference type="SUPFAM" id="SSF56349">
    <property type="entry name" value="DNA breaking-rejoining enzymes"/>
    <property type="match status" value="1"/>
</dbReference>
<dbReference type="KEGG" id="ati:AL072_02445"/>
<name>A0AAC8ZT14_9PROT</name>
<reference evidence="3 4" key="2">
    <citation type="journal article" date="2016" name="Genome Announc.">
        <title>Complete Genome Sequence of a Strain of Azospirillum thiophilum Isolated from a Sulfide Spring.</title>
        <authorList>
            <person name="Fomenkov A."/>
            <person name="Vincze T."/>
            <person name="Grabovich M."/>
            <person name="Anton B.P."/>
            <person name="Dubinina G."/>
            <person name="Orlova M."/>
            <person name="Belousova E."/>
            <person name="Roberts R.J."/>
        </authorList>
    </citation>
    <scope>NUCLEOTIDE SEQUENCE [LARGE SCALE GENOMIC DNA]</scope>
    <source>
        <strain evidence="3 4">BV-S</strain>
    </source>
</reference>
<gene>
    <name evidence="3" type="ORF">AL072_02445</name>
</gene>
<reference evidence="4" key="1">
    <citation type="submission" date="2015-08" db="EMBL/GenBank/DDBJ databases">
        <title>Complete Genome Sequence of Azospirillum thiophilum BV-S.</title>
        <authorList>
            <person name="Fomenkov A."/>
            <person name="Vincze T."/>
            <person name="Grabovich M."/>
            <person name="Dubinina G."/>
            <person name="Orlova M."/>
            <person name="Belousova E."/>
            <person name="Roberts R.J."/>
        </authorList>
    </citation>
    <scope>NUCLEOTIDE SEQUENCE [LARGE SCALE GENOMIC DNA]</scope>
    <source>
        <strain evidence="4">BV-S</strain>
    </source>
</reference>
<evidence type="ECO:0000313" key="4">
    <source>
        <dbReference type="Proteomes" id="UP000069935"/>
    </source>
</evidence>
<dbReference type="Gene3D" id="1.10.443.10">
    <property type="entry name" value="Intergrase catalytic core"/>
    <property type="match status" value="1"/>
</dbReference>
<dbReference type="GO" id="GO:0003677">
    <property type="term" value="F:DNA binding"/>
    <property type="evidence" value="ECO:0007669"/>
    <property type="project" value="InterPro"/>
</dbReference>
<dbReference type="GO" id="GO:0015074">
    <property type="term" value="P:DNA integration"/>
    <property type="evidence" value="ECO:0007669"/>
    <property type="project" value="InterPro"/>
</dbReference>
<dbReference type="InterPro" id="IPR011010">
    <property type="entry name" value="DNA_brk_join_enz"/>
</dbReference>
<evidence type="ECO:0000256" key="2">
    <source>
        <dbReference type="SAM" id="MobiDB-lite"/>
    </source>
</evidence>
<keyword evidence="4" id="KW-1185">Reference proteome</keyword>
<dbReference type="GO" id="GO:0006310">
    <property type="term" value="P:DNA recombination"/>
    <property type="evidence" value="ECO:0007669"/>
    <property type="project" value="UniProtKB-KW"/>
</dbReference>
<proteinExistence type="predicted"/>
<evidence type="ECO:0000313" key="3">
    <source>
        <dbReference type="EMBL" id="ALG69968.1"/>
    </source>
</evidence>
<dbReference type="RefSeq" id="WP_045581661.1">
    <property type="nucleotide sequence ID" value="NZ_CP012401.1"/>
</dbReference>
<feature type="region of interest" description="Disordered" evidence="2">
    <location>
        <begin position="421"/>
        <end position="441"/>
    </location>
</feature>
<keyword evidence="1" id="KW-0233">DNA recombination</keyword>
<sequence length="441" mass="50275">MSRQPEQRYAEIGDFWLVKVPGSNRFYIAWYDAERQQRRTRSTGTEDFRAAELLLAEHALKHSAPPTKADPKGEALNKVLLRYYHCRAEHQAQADQVRRAFALWTEFWGEAKVADLTIQRQGEFVDWLRTEKGCSDSYIDRIMSNGRAALGRAQELHELCEVPVIRNALGVDQKGLHRTDADPKGRPLTLQEIGALISHIPEESPHLLSFIMVMLNCVCRPDAAIQLTADRVDRLHRLVALNPEGRRQTKKYRPIVRLTHSLDFHATGVTGPLVAFEDKPVKSVRTAWRALRARIWPATAEQLAELPDAEALAAMTADDRKMALRQRFLLCSPDGREVQPYSLRHTMARELRSRGVPHDQIEITMGHTLPVGHSPTTKRYAPYDPSYCQEAAQTIDKIMIDIQEYTKRRIVPEHMVAVPGQKVKDDEVRQTRLPRGRSAKV</sequence>
<dbReference type="AlphaFoldDB" id="A0AAC8ZT14"/>
<evidence type="ECO:0000256" key="1">
    <source>
        <dbReference type="ARBA" id="ARBA00023172"/>
    </source>
</evidence>
<dbReference type="InterPro" id="IPR013762">
    <property type="entry name" value="Integrase-like_cat_sf"/>
</dbReference>
<protein>
    <recommendedName>
        <fullName evidence="5">Tyr recombinase domain-containing protein</fullName>
    </recommendedName>
</protein>
<dbReference type="EMBL" id="CP012401">
    <property type="protein sequence ID" value="ALG69968.1"/>
    <property type="molecule type" value="Genomic_DNA"/>
</dbReference>
<feature type="compositionally biased region" description="Basic residues" evidence="2">
    <location>
        <begin position="432"/>
        <end position="441"/>
    </location>
</feature>
<dbReference type="Proteomes" id="UP000069935">
    <property type="component" value="Chromosome 1"/>
</dbReference>
<evidence type="ECO:0008006" key="5">
    <source>
        <dbReference type="Google" id="ProtNLM"/>
    </source>
</evidence>